<accession>A0AAV5QRZ8</accession>
<evidence type="ECO:0000313" key="2">
    <source>
        <dbReference type="Proteomes" id="UP001360560"/>
    </source>
</evidence>
<evidence type="ECO:0000313" key="1">
    <source>
        <dbReference type="EMBL" id="GMM37683.1"/>
    </source>
</evidence>
<dbReference type="EMBL" id="BTFZ01000012">
    <property type="protein sequence ID" value="GMM37683.1"/>
    <property type="molecule type" value="Genomic_DNA"/>
</dbReference>
<sequence length="155" mass="17069">MWNTLFRTSAQNIRSLGVFASSRLALSATKVATSGINGSRITASIHNKYNSAAGYATSSKSNEDEFIQSRLMEINSRIQSNPRVFEAYGSLQKLIADKGVLSSGAKPSYFQLMKIMSDSEIQMAVQKVAKEMKAANIELSREDIEPLIELLSKKN</sequence>
<keyword evidence="2" id="KW-1185">Reference proteome</keyword>
<dbReference type="Proteomes" id="UP001360560">
    <property type="component" value="Unassembled WGS sequence"/>
</dbReference>
<reference evidence="1 2" key="1">
    <citation type="journal article" date="2023" name="Elife">
        <title>Identification of key yeast species and microbe-microbe interactions impacting larval growth of Drosophila in the wild.</title>
        <authorList>
            <person name="Mure A."/>
            <person name="Sugiura Y."/>
            <person name="Maeda R."/>
            <person name="Honda K."/>
            <person name="Sakurai N."/>
            <person name="Takahashi Y."/>
            <person name="Watada M."/>
            <person name="Katoh T."/>
            <person name="Gotoh A."/>
            <person name="Gotoh Y."/>
            <person name="Taniguchi I."/>
            <person name="Nakamura K."/>
            <person name="Hayashi T."/>
            <person name="Katayama T."/>
            <person name="Uemura T."/>
            <person name="Hattori Y."/>
        </authorList>
    </citation>
    <scope>NUCLEOTIDE SEQUENCE [LARGE SCALE GENOMIC DNA]</scope>
    <source>
        <strain evidence="1 2">SC-9</strain>
    </source>
</reference>
<dbReference type="GeneID" id="90075658"/>
<name>A0AAV5QRZ8_9ASCO</name>
<protein>
    <recommendedName>
        <fullName evidence="3">Altered inheritance of mitochondria protein 41</fullName>
    </recommendedName>
</protein>
<comment type="caution">
    <text evidence="1">The sequence shown here is derived from an EMBL/GenBank/DDBJ whole genome shotgun (WGS) entry which is preliminary data.</text>
</comment>
<evidence type="ECO:0008006" key="3">
    <source>
        <dbReference type="Google" id="ProtNLM"/>
    </source>
</evidence>
<dbReference type="AlphaFoldDB" id="A0AAV5QRZ8"/>
<proteinExistence type="predicted"/>
<organism evidence="1 2">
    <name type="scientific">Saccharomycopsis crataegensis</name>
    <dbReference type="NCBI Taxonomy" id="43959"/>
    <lineage>
        <taxon>Eukaryota</taxon>
        <taxon>Fungi</taxon>
        <taxon>Dikarya</taxon>
        <taxon>Ascomycota</taxon>
        <taxon>Saccharomycotina</taxon>
        <taxon>Saccharomycetes</taxon>
        <taxon>Saccharomycopsidaceae</taxon>
        <taxon>Saccharomycopsis</taxon>
    </lineage>
</organism>
<dbReference type="RefSeq" id="XP_064854679.1">
    <property type="nucleotide sequence ID" value="XM_064998607.1"/>
</dbReference>
<gene>
    <name evidence="1" type="ORF">DASC09_050080</name>
</gene>